<organism evidence="1">
    <name type="scientific">marine sediment metagenome</name>
    <dbReference type="NCBI Taxonomy" id="412755"/>
    <lineage>
        <taxon>unclassified sequences</taxon>
        <taxon>metagenomes</taxon>
        <taxon>ecological metagenomes</taxon>
    </lineage>
</organism>
<comment type="caution">
    <text evidence="1">The sequence shown here is derived from an EMBL/GenBank/DDBJ whole genome shotgun (WGS) entry which is preliminary data.</text>
</comment>
<proteinExistence type="predicted"/>
<name>X0XXH8_9ZZZZ</name>
<sequence>KDTLGKAIMMAWKEGCKGLAMYRNGSRKMEVLSPKNLKKDKCPTCGKELESSNGNRECTQCQLQIEVKNES</sequence>
<reference evidence="1" key="1">
    <citation type="journal article" date="2014" name="Front. Microbiol.">
        <title>High frequency of phylogenetically diverse reductive dehalogenase-homologous genes in deep subseafloor sedimentary metagenomes.</title>
        <authorList>
            <person name="Kawai M."/>
            <person name="Futagami T."/>
            <person name="Toyoda A."/>
            <person name="Takaki Y."/>
            <person name="Nishi S."/>
            <person name="Hori S."/>
            <person name="Arai W."/>
            <person name="Tsubouchi T."/>
            <person name="Morono Y."/>
            <person name="Uchiyama I."/>
            <person name="Ito T."/>
            <person name="Fujiyama A."/>
            <person name="Inagaki F."/>
            <person name="Takami H."/>
        </authorList>
    </citation>
    <scope>NUCLEOTIDE SEQUENCE</scope>
    <source>
        <strain evidence="1">Expedition CK06-06</strain>
    </source>
</reference>
<evidence type="ECO:0000313" key="1">
    <source>
        <dbReference type="EMBL" id="GAG48040.1"/>
    </source>
</evidence>
<protein>
    <submittedName>
        <fullName evidence="1">Uncharacterized protein</fullName>
    </submittedName>
</protein>
<dbReference type="AlphaFoldDB" id="X0XXH8"/>
<gene>
    <name evidence="1" type="ORF">S01H1_75237</name>
</gene>
<accession>X0XXH8</accession>
<feature type="non-terminal residue" evidence="1">
    <location>
        <position position="1"/>
    </location>
</feature>
<dbReference type="EMBL" id="BARS01050391">
    <property type="protein sequence ID" value="GAG48040.1"/>
    <property type="molecule type" value="Genomic_DNA"/>
</dbReference>
<dbReference type="Gene3D" id="3.20.70.20">
    <property type="match status" value="1"/>
</dbReference>